<dbReference type="CDD" id="cd02274">
    <property type="entry name" value="DHDPR_N"/>
    <property type="match status" value="1"/>
</dbReference>
<dbReference type="Pfam" id="PF01113">
    <property type="entry name" value="DapB_N"/>
    <property type="match status" value="1"/>
</dbReference>
<organism evidence="15">
    <name type="scientific">groundwater metagenome</name>
    <dbReference type="NCBI Taxonomy" id="717931"/>
    <lineage>
        <taxon>unclassified sequences</taxon>
        <taxon>metagenomes</taxon>
        <taxon>ecological metagenomes</taxon>
    </lineage>
</organism>
<gene>
    <name evidence="15" type="primary">dapB</name>
    <name evidence="15" type="ORF">MSIBF_A1380016</name>
</gene>
<dbReference type="PIRSF" id="PIRSF000161">
    <property type="entry name" value="DHPR"/>
    <property type="match status" value="1"/>
</dbReference>
<keyword evidence="2" id="KW-0963">Cytoplasm</keyword>
<comment type="similarity">
    <text evidence="1">Belongs to the DapB family.</text>
</comment>
<evidence type="ECO:0000256" key="1">
    <source>
        <dbReference type="ARBA" id="ARBA00006642"/>
    </source>
</evidence>
<evidence type="ECO:0000256" key="11">
    <source>
        <dbReference type="ARBA" id="ARBA00049080"/>
    </source>
</evidence>
<evidence type="ECO:0000256" key="12">
    <source>
        <dbReference type="ARBA" id="ARBA00049396"/>
    </source>
</evidence>
<feature type="domain" description="Dihydrodipicolinate reductase N-terminal" evidence="13">
    <location>
        <begin position="5"/>
        <end position="127"/>
    </location>
</feature>
<name>A0A098E8K4_9ZZZZ</name>
<evidence type="ECO:0000259" key="13">
    <source>
        <dbReference type="Pfam" id="PF01113"/>
    </source>
</evidence>
<dbReference type="AlphaFoldDB" id="A0A098E8K4"/>
<dbReference type="GO" id="GO:0008839">
    <property type="term" value="F:4-hydroxy-tetrahydrodipicolinate reductase"/>
    <property type="evidence" value="ECO:0007669"/>
    <property type="project" value="UniProtKB-EC"/>
</dbReference>
<evidence type="ECO:0000259" key="14">
    <source>
        <dbReference type="Pfam" id="PF05173"/>
    </source>
</evidence>
<dbReference type="GO" id="GO:0009089">
    <property type="term" value="P:lysine biosynthetic process via diaminopimelate"/>
    <property type="evidence" value="ECO:0007669"/>
    <property type="project" value="InterPro"/>
</dbReference>
<evidence type="ECO:0000256" key="3">
    <source>
        <dbReference type="ARBA" id="ARBA00022605"/>
    </source>
</evidence>
<protein>
    <recommendedName>
        <fullName evidence="10">4-hydroxy-tetrahydrodipicolinate reductase</fullName>
        <ecNumber evidence="10">1.17.1.8</ecNumber>
    </recommendedName>
</protein>
<evidence type="ECO:0000256" key="9">
    <source>
        <dbReference type="ARBA" id="ARBA00037922"/>
    </source>
</evidence>
<evidence type="ECO:0000256" key="10">
    <source>
        <dbReference type="ARBA" id="ARBA00038983"/>
    </source>
</evidence>
<keyword evidence="3" id="KW-0028">Amino-acid biosynthesis</keyword>
<dbReference type="SUPFAM" id="SSF55347">
    <property type="entry name" value="Glyceraldehyde-3-phosphate dehydrogenase-like, C-terminal domain"/>
    <property type="match status" value="1"/>
</dbReference>
<feature type="domain" description="Dihydrodipicolinate reductase C-terminal" evidence="14">
    <location>
        <begin position="130"/>
        <end position="244"/>
    </location>
</feature>
<keyword evidence="6 15" id="KW-0560">Oxidoreductase</keyword>
<evidence type="ECO:0000256" key="2">
    <source>
        <dbReference type="ARBA" id="ARBA00022490"/>
    </source>
</evidence>
<dbReference type="NCBIfam" id="TIGR00036">
    <property type="entry name" value="dapB"/>
    <property type="match status" value="1"/>
</dbReference>
<dbReference type="EC" id="1.17.1.8" evidence="10"/>
<dbReference type="HAMAP" id="MF_00102">
    <property type="entry name" value="DapB"/>
    <property type="match status" value="1"/>
</dbReference>
<dbReference type="InterPro" id="IPR036291">
    <property type="entry name" value="NAD(P)-bd_dom_sf"/>
</dbReference>
<evidence type="ECO:0000313" key="15">
    <source>
        <dbReference type="EMBL" id="CEG11315.1"/>
    </source>
</evidence>
<accession>A0A098E8K4</accession>
<evidence type="ECO:0000256" key="4">
    <source>
        <dbReference type="ARBA" id="ARBA00022857"/>
    </source>
</evidence>
<evidence type="ECO:0000256" key="8">
    <source>
        <dbReference type="ARBA" id="ARBA00023154"/>
    </source>
</evidence>
<dbReference type="Pfam" id="PF05173">
    <property type="entry name" value="DapB_C"/>
    <property type="match status" value="1"/>
</dbReference>
<keyword evidence="4" id="KW-0521">NADP</keyword>
<dbReference type="PANTHER" id="PTHR20836">
    <property type="entry name" value="DIHYDRODIPICOLINATE REDUCTASE"/>
    <property type="match status" value="1"/>
</dbReference>
<dbReference type="Gene3D" id="3.40.50.720">
    <property type="entry name" value="NAD(P)-binding Rossmann-like Domain"/>
    <property type="match status" value="1"/>
</dbReference>
<comment type="catalytic activity">
    <reaction evidence="12">
        <text>(S)-2,3,4,5-tetrahydrodipicolinate + NAD(+) + H2O = (2S,4S)-4-hydroxy-2,3,4,5-tetrahydrodipicolinate + NADH + H(+)</text>
        <dbReference type="Rhea" id="RHEA:35323"/>
        <dbReference type="ChEBI" id="CHEBI:15377"/>
        <dbReference type="ChEBI" id="CHEBI:15378"/>
        <dbReference type="ChEBI" id="CHEBI:16845"/>
        <dbReference type="ChEBI" id="CHEBI:57540"/>
        <dbReference type="ChEBI" id="CHEBI:57945"/>
        <dbReference type="ChEBI" id="CHEBI:67139"/>
        <dbReference type="EC" id="1.17.1.8"/>
    </reaction>
</comment>
<keyword evidence="5" id="KW-0220">Diaminopimelate biosynthesis</keyword>
<dbReference type="InterPro" id="IPR000846">
    <property type="entry name" value="DapB_N"/>
</dbReference>
<evidence type="ECO:0000256" key="6">
    <source>
        <dbReference type="ARBA" id="ARBA00023002"/>
    </source>
</evidence>
<evidence type="ECO:0000256" key="5">
    <source>
        <dbReference type="ARBA" id="ARBA00022915"/>
    </source>
</evidence>
<dbReference type="EMBL" id="CCXY01000044">
    <property type="protein sequence ID" value="CEG11315.1"/>
    <property type="molecule type" value="Genomic_DNA"/>
</dbReference>
<dbReference type="InterPro" id="IPR023940">
    <property type="entry name" value="DHDPR_bac"/>
</dbReference>
<comment type="pathway">
    <text evidence="9">Amino-acid biosynthesis; L-lysine biosynthesis via DAP pathway; (S)-tetrahydrodipicolinate from L-aspartate: step 4/4.</text>
</comment>
<reference evidence="15" key="1">
    <citation type="submission" date="2014-09" db="EMBL/GenBank/DDBJ databases">
        <authorList>
            <person name="Probst J Alexander"/>
        </authorList>
    </citation>
    <scope>NUCLEOTIDE SEQUENCE</scope>
</reference>
<evidence type="ECO:0000256" key="7">
    <source>
        <dbReference type="ARBA" id="ARBA00023027"/>
    </source>
</evidence>
<sequence>MANLKIGIIGFGRMGQTIARLAKDKNFEISSVFDVKNVGMNIGNFIGTESKVTISKSTDSDKILKQTKPDVVIDFSNASACIENLKTVGKNKINAVIGTTGFNEEQKEELKEIIEANNIGAVISPNMSVGVNIFWKLIEDAGNLLNDYDAEIVEAHHITKKDKPSGTALKMKEILEKIYEKEIPIHSIRIGGIIGEHTVMFGNPEEVIEIKHTAISRDTFAMGALRAAEFINKKKGIYNMKDVIGI</sequence>
<dbReference type="InterPro" id="IPR022664">
    <property type="entry name" value="DapB_N_CS"/>
</dbReference>
<keyword evidence="7" id="KW-0520">NAD</keyword>
<dbReference type="GO" id="GO:0019877">
    <property type="term" value="P:diaminopimelate biosynthetic process"/>
    <property type="evidence" value="ECO:0007669"/>
    <property type="project" value="UniProtKB-KW"/>
</dbReference>
<dbReference type="InterPro" id="IPR022663">
    <property type="entry name" value="DapB_C"/>
</dbReference>
<dbReference type="Gene3D" id="3.30.360.10">
    <property type="entry name" value="Dihydrodipicolinate Reductase, domain 2"/>
    <property type="match status" value="1"/>
</dbReference>
<proteinExistence type="inferred from homology"/>
<dbReference type="PROSITE" id="PS01298">
    <property type="entry name" value="DAPB"/>
    <property type="match status" value="1"/>
</dbReference>
<dbReference type="SUPFAM" id="SSF51735">
    <property type="entry name" value="NAD(P)-binding Rossmann-fold domains"/>
    <property type="match status" value="1"/>
</dbReference>
<comment type="catalytic activity">
    <reaction evidence="11">
        <text>(S)-2,3,4,5-tetrahydrodipicolinate + NADP(+) + H2O = (2S,4S)-4-hydroxy-2,3,4,5-tetrahydrodipicolinate + NADPH + H(+)</text>
        <dbReference type="Rhea" id="RHEA:35331"/>
        <dbReference type="ChEBI" id="CHEBI:15377"/>
        <dbReference type="ChEBI" id="CHEBI:15378"/>
        <dbReference type="ChEBI" id="CHEBI:16845"/>
        <dbReference type="ChEBI" id="CHEBI:57783"/>
        <dbReference type="ChEBI" id="CHEBI:58349"/>
        <dbReference type="ChEBI" id="CHEBI:67139"/>
        <dbReference type="EC" id="1.17.1.8"/>
    </reaction>
</comment>
<keyword evidence="8" id="KW-0457">Lysine biosynthesis</keyword>
<dbReference type="PANTHER" id="PTHR20836:SF0">
    <property type="entry name" value="4-HYDROXY-TETRAHYDRODIPICOLINATE REDUCTASE 1, CHLOROPLASTIC-RELATED"/>
    <property type="match status" value="1"/>
</dbReference>